<dbReference type="Proteomes" id="UP000829398">
    <property type="component" value="Chromosome 1"/>
</dbReference>
<reference evidence="2" key="1">
    <citation type="journal article" date="2023" name="Hortic. Res.">
        <title>A chromosome-level phased genome enabling allele-level studies in sweet orange: a case study on citrus Huanglongbing tolerance.</title>
        <authorList>
            <person name="Wu B."/>
            <person name="Yu Q."/>
            <person name="Deng Z."/>
            <person name="Duan Y."/>
            <person name="Luo F."/>
            <person name="Gmitter F. Jr."/>
        </authorList>
    </citation>
    <scope>NUCLEOTIDE SEQUENCE [LARGE SCALE GENOMIC DNA]</scope>
    <source>
        <strain evidence="2">cv. Valencia</strain>
    </source>
</reference>
<dbReference type="EMBL" id="CM039170">
    <property type="protein sequence ID" value="KAH9802279.1"/>
    <property type="molecule type" value="Genomic_DNA"/>
</dbReference>
<gene>
    <name evidence="1" type="ORF">KPL71_001326</name>
</gene>
<proteinExistence type="predicted"/>
<sequence length="666" mass="74246">MRRDSWQPFPIPRERVLTSFYCWSTTLPNTRNWGTGVWEKYVDETRHGEQISDGRVLRTGVFRKSLVREGTGAEISCSSTSTSSARQISCKRHKAIPARGREARRPGRRQLARHALQPENLGTTATLSPEPWRNTQDPTFAHNAAVGVPYRPPKKRKQDLTRPRQPHFPQNHGVTRKIPRLPITRQSESHTVSKKAENWDSEEAYKKVANEGTSGEEALRGDPLVVMTLIEQRSWILTPPVERLFFYEVAHLTSEIFNLTILPKLKHSLSLTLFHYLPLAGHLTWPSDAEKPAIYYSPNDGVSVTVAVSNADFNILASDGIREAAEFRPLTPQLVISEDKAEAVAIQITLFPNEGFSIGISFHHVVADGKSSTTFMKAWAYLCKLKATEKNPYLLSPDLTPSFDRTVIKDTKGLDMVYLKSMLAAIGSDSSRSLKHDFSAGLVNQNNLVRATFKLTREDINKLRYKVLSINGNQYEVGQSKQLHLSTFVLSLSYAYVCMVKANGEEASTNVVFGFPANCRTRLDPPVPVNYFGNCVESLAMAAKASDFMTENGIAFVAEKLSDLSKGLEGDDIKGSKRKIVKLIRMYTQQPALVLSVAGSTHFGLYESDFGWFRPKKVEIVSVDKTGTIAMSDCRDRDGGGVVQVGAVLDKLKMELFASLFVDGLK</sequence>
<accession>A0ACB8NXH1</accession>
<organism evidence="1 2">
    <name type="scientific">Citrus sinensis</name>
    <name type="common">Sweet orange</name>
    <name type="synonym">Citrus aurantium var. sinensis</name>
    <dbReference type="NCBI Taxonomy" id="2711"/>
    <lineage>
        <taxon>Eukaryota</taxon>
        <taxon>Viridiplantae</taxon>
        <taxon>Streptophyta</taxon>
        <taxon>Embryophyta</taxon>
        <taxon>Tracheophyta</taxon>
        <taxon>Spermatophyta</taxon>
        <taxon>Magnoliopsida</taxon>
        <taxon>eudicotyledons</taxon>
        <taxon>Gunneridae</taxon>
        <taxon>Pentapetalae</taxon>
        <taxon>rosids</taxon>
        <taxon>malvids</taxon>
        <taxon>Sapindales</taxon>
        <taxon>Rutaceae</taxon>
        <taxon>Aurantioideae</taxon>
        <taxon>Citrus</taxon>
    </lineage>
</organism>
<evidence type="ECO:0000313" key="2">
    <source>
        <dbReference type="Proteomes" id="UP000829398"/>
    </source>
</evidence>
<evidence type="ECO:0000313" key="1">
    <source>
        <dbReference type="EMBL" id="KAH9802279.1"/>
    </source>
</evidence>
<name>A0ACB8NXH1_CITSI</name>
<protein>
    <submittedName>
        <fullName evidence="1">Phenolic glucoside malonyltransferase 2</fullName>
    </submittedName>
</protein>
<comment type="caution">
    <text evidence="1">The sequence shown here is derived from an EMBL/GenBank/DDBJ whole genome shotgun (WGS) entry which is preliminary data.</text>
</comment>
<keyword evidence="2" id="KW-1185">Reference proteome</keyword>